<dbReference type="KEGG" id="asha:G8E00_03950"/>
<name>A0A6G8RTC2_9GAMM</name>
<gene>
    <name evidence="1" type="ORF">G8E00_03950</name>
</gene>
<dbReference type="RefSeq" id="WP_166222091.1">
    <property type="nucleotide sequence ID" value="NZ_CP049801.1"/>
</dbReference>
<dbReference type="InterPro" id="IPR014543">
    <property type="entry name" value="UCP028291"/>
</dbReference>
<evidence type="ECO:0000313" key="2">
    <source>
        <dbReference type="Proteomes" id="UP000502297"/>
    </source>
</evidence>
<keyword evidence="2" id="KW-1185">Reference proteome</keyword>
<proteinExistence type="predicted"/>
<dbReference type="Gene3D" id="3.30.310.50">
    <property type="entry name" value="Alpha-D-phosphohexomutase, C-terminal domain"/>
    <property type="match status" value="1"/>
</dbReference>
<dbReference type="Proteomes" id="UP000502297">
    <property type="component" value="Chromosome"/>
</dbReference>
<accession>A0A6G8RTC2</accession>
<dbReference type="EMBL" id="CP049801">
    <property type="protein sequence ID" value="QIO05176.1"/>
    <property type="molecule type" value="Genomic_DNA"/>
</dbReference>
<sequence>MKSVTTIHTDQAKRIAKRLLNHWKHKFEVAETEQQFSIFMPDATVILSAQVDALDVHLDTEREDFTFLEKVVIDHLNRMAQQEFDVQWTHQA</sequence>
<reference evidence="1 2" key="1">
    <citation type="submission" date="2020-03" db="EMBL/GenBank/DDBJ databases">
        <authorList>
            <person name="Zhu W."/>
        </authorList>
    </citation>
    <scope>NUCLEOTIDE SEQUENCE [LARGE SCALE GENOMIC DNA]</scope>
    <source>
        <strain evidence="1 2">323-1</strain>
    </source>
</reference>
<dbReference type="AlphaFoldDB" id="A0A6G8RTC2"/>
<organism evidence="1 2">
    <name type="scientific">Acinetobacter shaoyimingii</name>
    <dbReference type="NCBI Taxonomy" id="2715164"/>
    <lineage>
        <taxon>Bacteria</taxon>
        <taxon>Pseudomonadati</taxon>
        <taxon>Pseudomonadota</taxon>
        <taxon>Gammaproteobacteria</taxon>
        <taxon>Moraxellales</taxon>
        <taxon>Moraxellaceae</taxon>
        <taxon>Acinetobacter</taxon>
    </lineage>
</organism>
<dbReference type="Pfam" id="PF09981">
    <property type="entry name" value="DUF2218"/>
    <property type="match status" value="1"/>
</dbReference>
<protein>
    <submittedName>
        <fullName evidence="1">DUF2218 domain-containing protein</fullName>
    </submittedName>
</protein>
<evidence type="ECO:0000313" key="1">
    <source>
        <dbReference type="EMBL" id="QIO05176.1"/>
    </source>
</evidence>